<evidence type="ECO:0000313" key="2">
    <source>
        <dbReference type="Proteomes" id="UP000214603"/>
    </source>
</evidence>
<name>A0A225MYK7_9BURK</name>
<comment type="caution">
    <text evidence="1">The sequence shown here is derived from an EMBL/GenBank/DDBJ whole genome shotgun (WGS) entry which is preliminary data.</text>
</comment>
<dbReference type="RefSeq" id="WP_088602358.1">
    <property type="nucleotide sequence ID" value="NZ_NJIH01000003.1"/>
</dbReference>
<protein>
    <submittedName>
        <fullName evidence="1">Uncharacterized protein</fullName>
    </submittedName>
</protein>
<dbReference type="OrthoDB" id="6690820at2"/>
<dbReference type="EMBL" id="NJIH01000003">
    <property type="protein sequence ID" value="OWT63779.1"/>
    <property type="molecule type" value="Genomic_DNA"/>
</dbReference>
<gene>
    <name evidence="1" type="ORF">CEY11_05550</name>
</gene>
<keyword evidence="2" id="KW-1185">Reference proteome</keyword>
<evidence type="ECO:0000313" key="1">
    <source>
        <dbReference type="EMBL" id="OWT63779.1"/>
    </source>
</evidence>
<sequence>MTDTQTPPCTRELPEAFSDLAALVPEWALPSEEKRFYKLHSVKLEDLRAFYDVMLPRLPAIMDYLSQFKLHDLPAQARTLFDLAMTFVETSHPIDLGWKDTDFPGAYRWQAFEFRSISQRSHADPHPATVR</sequence>
<proteinExistence type="predicted"/>
<dbReference type="AlphaFoldDB" id="A0A225MYK7"/>
<reference evidence="2" key="1">
    <citation type="submission" date="2017-06" db="EMBL/GenBank/DDBJ databases">
        <title>Herbaspirillum phytohormonus sp. nov., isolated from the root nodule of Robinia pseudoacacia in lead-zinc mine.</title>
        <authorList>
            <person name="Fan M."/>
            <person name="Lin Y."/>
        </authorList>
    </citation>
    <scope>NUCLEOTIDE SEQUENCE [LARGE SCALE GENOMIC DNA]</scope>
    <source>
        <strain evidence="2">SC-089</strain>
    </source>
</reference>
<organism evidence="1 2">
    <name type="scientific">Candidimonas nitroreducens</name>
    <dbReference type="NCBI Taxonomy" id="683354"/>
    <lineage>
        <taxon>Bacteria</taxon>
        <taxon>Pseudomonadati</taxon>
        <taxon>Pseudomonadota</taxon>
        <taxon>Betaproteobacteria</taxon>
        <taxon>Burkholderiales</taxon>
        <taxon>Alcaligenaceae</taxon>
        <taxon>Candidimonas</taxon>
    </lineage>
</organism>
<dbReference type="Proteomes" id="UP000214603">
    <property type="component" value="Unassembled WGS sequence"/>
</dbReference>
<accession>A0A225MYK7</accession>